<comment type="caution">
    <text evidence="1">The sequence shown here is derived from an EMBL/GenBank/DDBJ whole genome shotgun (WGS) entry which is preliminary data.</text>
</comment>
<gene>
    <name evidence="1" type="ORF">GW534_13395</name>
</gene>
<reference evidence="1 2" key="1">
    <citation type="submission" date="2020-01" db="EMBL/GenBank/DDBJ databases">
        <title>A novel Bacillus sp. from Pasinler.</title>
        <authorList>
            <person name="Adiguzel A."/>
            <person name="Ay H."/>
            <person name="Baltaci M.O."/>
        </authorList>
    </citation>
    <scope>NUCLEOTIDE SEQUENCE [LARGE SCALE GENOMIC DNA]</scope>
    <source>
        <strain evidence="1 2">P1</strain>
    </source>
</reference>
<dbReference type="Proteomes" id="UP000743899">
    <property type="component" value="Unassembled WGS sequence"/>
</dbReference>
<dbReference type="EMBL" id="JAACYS010000074">
    <property type="protein sequence ID" value="NCU18695.1"/>
    <property type="molecule type" value="Genomic_DNA"/>
</dbReference>
<organism evidence="1 2">
    <name type="scientific">Pallidibacillus pasinlerensis</name>
    <dbReference type="NCBI Taxonomy" id="2703818"/>
    <lineage>
        <taxon>Bacteria</taxon>
        <taxon>Bacillati</taxon>
        <taxon>Bacillota</taxon>
        <taxon>Bacilli</taxon>
        <taxon>Bacillales</taxon>
        <taxon>Bacillaceae</taxon>
        <taxon>Pallidibacillus</taxon>
    </lineage>
</organism>
<dbReference type="PROSITE" id="PS00356">
    <property type="entry name" value="HTH_LACI_1"/>
    <property type="match status" value="1"/>
</dbReference>
<evidence type="ECO:0000313" key="1">
    <source>
        <dbReference type="EMBL" id="NCU18695.1"/>
    </source>
</evidence>
<dbReference type="SUPFAM" id="SSF46785">
    <property type="entry name" value="Winged helix' DNA-binding domain"/>
    <property type="match status" value="1"/>
</dbReference>
<evidence type="ECO:0000313" key="2">
    <source>
        <dbReference type="Proteomes" id="UP000743899"/>
    </source>
</evidence>
<accession>A0ABX0A5I3</accession>
<protein>
    <submittedName>
        <fullName evidence="1">Transcriptional regulator</fullName>
    </submittedName>
</protein>
<dbReference type="InterPro" id="IPR036390">
    <property type="entry name" value="WH_DNA-bd_sf"/>
</dbReference>
<dbReference type="InterPro" id="IPR043128">
    <property type="entry name" value="Rev_trsase/Diguanyl_cyclase"/>
</dbReference>
<proteinExistence type="predicted"/>
<dbReference type="Gene3D" id="3.30.70.270">
    <property type="match status" value="1"/>
</dbReference>
<dbReference type="RefSeq" id="WP_161921524.1">
    <property type="nucleotide sequence ID" value="NZ_JAACYS010000074.1"/>
</dbReference>
<sequence>MKIRVLAIGPYDIEKVVMEVAEEYPELHLIYLTYLYENEVIKIVKEYEEAYEIILFAGSLPYHIVNRHLKINKPMFYIPFEGTALYRVLFKLTVDPKFNLQYQSLKMSIDNLQKYEVEESLSELEIKVHKTYYYDDQDKYDLENMVRFHYELWKNEQIQVAITCVGSVYEKLVKLGVPALRIIPTRSTIRNRLQLILATARSLREQESQIAIGIIDLEHIFKQDHLTDYQLERRLLALKHIFVDYGEKSQSIIKWTDRRELKFITTRGALKLGQKDSTENKLLNDIFQQTDMRANMGIGIGKTANEAELHAREALKKAKKTNTNYYIYDENGEIYGPTRGTSPISYSLRNDNKQLLDLAEKANVSVSTINRLLSFFDVHGKTTVNANELASGLGITLRSARRLLNKLEQAELAAVTGQEQPAHRGRPRQIYSLNFDSWLIKDVN</sequence>
<name>A0ABX0A5I3_9BACI</name>
<keyword evidence="2" id="KW-1185">Reference proteome</keyword>